<evidence type="ECO:0000313" key="2">
    <source>
        <dbReference type="EMBL" id="RAW34077.1"/>
    </source>
</evidence>
<reference evidence="2 3" key="1">
    <citation type="submission" date="2018-01" db="EMBL/GenBank/DDBJ databases">
        <title>Draft genome of the strawberry crown rot pathogen Phytophthora cactorum.</title>
        <authorList>
            <person name="Armitage A.D."/>
            <person name="Lysoe E."/>
            <person name="Nellist C.F."/>
            <person name="Harrison R.J."/>
            <person name="Brurberg M.B."/>
        </authorList>
    </citation>
    <scope>NUCLEOTIDE SEQUENCE [LARGE SCALE GENOMIC DNA]</scope>
    <source>
        <strain evidence="2 3">10300</strain>
    </source>
</reference>
<dbReference type="AlphaFoldDB" id="A0A329SB23"/>
<dbReference type="InterPro" id="IPR001611">
    <property type="entry name" value="Leu-rich_rpt"/>
</dbReference>
<dbReference type="Gene3D" id="3.80.10.10">
    <property type="entry name" value="Ribonuclease Inhibitor"/>
    <property type="match status" value="1"/>
</dbReference>
<proteinExistence type="predicted"/>
<dbReference type="SUPFAM" id="SSF52058">
    <property type="entry name" value="L domain-like"/>
    <property type="match status" value="1"/>
</dbReference>
<feature type="transmembrane region" description="Helical" evidence="1">
    <location>
        <begin position="248"/>
        <end position="272"/>
    </location>
</feature>
<protein>
    <submittedName>
        <fullName evidence="2">Uncharacterized protein</fullName>
    </submittedName>
</protein>
<evidence type="ECO:0000313" key="3">
    <source>
        <dbReference type="Proteomes" id="UP000251314"/>
    </source>
</evidence>
<dbReference type="EMBL" id="MJFZ01000214">
    <property type="protein sequence ID" value="RAW34077.1"/>
    <property type="molecule type" value="Genomic_DNA"/>
</dbReference>
<keyword evidence="1" id="KW-1133">Transmembrane helix</keyword>
<comment type="caution">
    <text evidence="2">The sequence shown here is derived from an EMBL/GenBank/DDBJ whole genome shotgun (WGS) entry which is preliminary data.</text>
</comment>
<feature type="transmembrane region" description="Helical" evidence="1">
    <location>
        <begin position="36"/>
        <end position="62"/>
    </location>
</feature>
<dbReference type="Proteomes" id="UP000251314">
    <property type="component" value="Unassembled WGS sequence"/>
</dbReference>
<dbReference type="PROSITE" id="PS51450">
    <property type="entry name" value="LRR"/>
    <property type="match status" value="1"/>
</dbReference>
<evidence type="ECO:0000256" key="1">
    <source>
        <dbReference type="SAM" id="Phobius"/>
    </source>
</evidence>
<accession>A0A329SB23</accession>
<keyword evidence="1" id="KW-0472">Membrane</keyword>
<dbReference type="OrthoDB" id="70344at2759"/>
<keyword evidence="3" id="KW-1185">Reference proteome</keyword>
<dbReference type="VEuPathDB" id="FungiDB:PC110_g9609"/>
<keyword evidence="1" id="KW-0812">Transmembrane</keyword>
<name>A0A329SB23_9STRA</name>
<organism evidence="2 3">
    <name type="scientific">Phytophthora cactorum</name>
    <dbReference type="NCBI Taxonomy" id="29920"/>
    <lineage>
        <taxon>Eukaryota</taxon>
        <taxon>Sar</taxon>
        <taxon>Stramenopiles</taxon>
        <taxon>Oomycota</taxon>
        <taxon>Peronosporomycetes</taxon>
        <taxon>Peronosporales</taxon>
        <taxon>Peronosporaceae</taxon>
        <taxon>Phytophthora</taxon>
    </lineage>
</organism>
<dbReference type="InterPro" id="IPR032675">
    <property type="entry name" value="LRR_dom_sf"/>
</dbReference>
<gene>
    <name evidence="2" type="ORF">PC110_g9609</name>
</gene>
<sequence>MNRVVPSSLSNPHAQVIRRSYEAGSRDTLSRHQYPALWIFMVLLHALCSAFLICSAKLYRLMENEYLNYFAGLLAPERDRHFRVVGTMFSVLGAIHGLQLFCHLGASTFARKLNVRSLNLGLAIETFLKLVVSKLMQLGYRCNILRNGGKSAGGSTTSNKLDQRSNEHYTRLFALRKTVEIATQVPNGYLYSTLVARSWINHAKVSLIVANCWSAFIIHQILLKSVLGTKQIASSLTKPRTTVRFSAAIVDAVLATGTAIVLPSAIILPYALEFDFVDLNFPAAMLYGDTSFPNLVLENRAFFFMSWANAAMKIVPHLSLYLCLEGIASMLYSSRLPDTATTSAPSIPESPTVGPSIKRSIVASASLRAFLRASESLQNSAQFLCRVHRVTIPMLLLITGGLVLGLHLSAQYGAVSGDIAKMESLCMQRMHPWFTSNFSCAVVRYNCYKEGVTSPSAEVLGWLERGAVRKIVFMHCSAFTMPPIIREFPSLMGVELWNTTLVEWGEEAAVSAELHPMMLFTLFVYVNLTDIPPGILQPPLPEQLTDLEFIHTNLTMIPESVVEPWNGIGIIYIEHSQISLFPSALMQLPVLSELSLIDNKIETVPDDAFLNGASSYFYNLALSKNPLRELPQARSTNFDVSYLALEFTLLTEVPAWIKANVWDAVSLGGSPLCHSGNHIVELGENVVCGEDENAWDPLGDERYPTKLIKPFRSLNA</sequence>